<dbReference type="AlphaFoldDB" id="J3ETI2"/>
<name>J3ETI2_9EURY</name>
<dbReference type="EMBL" id="ALJD01000013">
    <property type="protein sequence ID" value="EJN57462.1"/>
    <property type="molecule type" value="Genomic_DNA"/>
</dbReference>
<proteinExistence type="predicted"/>
<sequence>MSAIKTLKNALCESQEFDEVSFSMCLWKRCMASSGGLPLSGYAERT</sequence>
<reference evidence="1 2" key="1">
    <citation type="journal article" date="2012" name="J. Bacteriol.">
        <title>Draft Genome Sequence of the Extremely Halophilic Archaeon Halogranum salarium B-1T.</title>
        <authorList>
            <person name="Kim K.K."/>
            <person name="Lee K.C."/>
            <person name="Lee J.S."/>
        </authorList>
    </citation>
    <scope>NUCLEOTIDE SEQUENCE [LARGE SCALE GENOMIC DNA]</scope>
    <source>
        <strain evidence="1 2">B-1</strain>
    </source>
</reference>
<evidence type="ECO:0000313" key="1">
    <source>
        <dbReference type="EMBL" id="EJN57462.1"/>
    </source>
</evidence>
<protein>
    <submittedName>
        <fullName evidence="1">Uncharacterized protein</fullName>
    </submittedName>
</protein>
<comment type="caution">
    <text evidence="1">The sequence shown here is derived from an EMBL/GenBank/DDBJ whole genome shotgun (WGS) entry which is preliminary data.</text>
</comment>
<accession>J3ETI2</accession>
<gene>
    <name evidence="1" type="ORF">HSB1_41500</name>
</gene>
<evidence type="ECO:0000313" key="2">
    <source>
        <dbReference type="Proteomes" id="UP000007813"/>
    </source>
</evidence>
<dbReference type="Proteomes" id="UP000007813">
    <property type="component" value="Unassembled WGS sequence"/>
</dbReference>
<organism evidence="1 2">
    <name type="scientific">Halogranum salarium B-1</name>
    <dbReference type="NCBI Taxonomy" id="1210908"/>
    <lineage>
        <taxon>Archaea</taxon>
        <taxon>Methanobacteriati</taxon>
        <taxon>Methanobacteriota</taxon>
        <taxon>Stenosarchaea group</taxon>
        <taxon>Halobacteria</taxon>
        <taxon>Halobacteriales</taxon>
        <taxon>Haloferacaceae</taxon>
    </lineage>
</organism>